<gene>
    <name evidence="1" type="ORF">E6L38_02490</name>
</gene>
<accession>A0A4S5BLA3</accession>
<evidence type="ECO:0000313" key="1">
    <source>
        <dbReference type="EMBL" id="THJ30216.1"/>
    </source>
</evidence>
<dbReference type="Proteomes" id="UP000306697">
    <property type="component" value="Unassembled WGS sequence"/>
</dbReference>
<name>A0A4S5BLA3_BIFLI</name>
<dbReference type="RefSeq" id="WP_136500212.1">
    <property type="nucleotide sequence ID" value="NZ_SSWL01000003.1"/>
</dbReference>
<reference evidence="1 2" key="1">
    <citation type="submission" date="2019-04" db="EMBL/GenBank/DDBJ databases">
        <title>Genome Announcement To Ensure Probiotic Safety of Bifidobacterium longum subsp infantis UBBI-01.</title>
        <authorList>
            <person name="Sulthana A."/>
            <person name="Lakshmi S.G."/>
            <person name="Madempudi R.S."/>
        </authorList>
    </citation>
    <scope>NUCLEOTIDE SEQUENCE [LARGE SCALE GENOMIC DNA]</scope>
    <source>
        <strain evidence="1 2">UBBI-01</strain>
    </source>
</reference>
<dbReference type="AlphaFoldDB" id="A0A4S5BLA3"/>
<comment type="caution">
    <text evidence="1">The sequence shown here is derived from an EMBL/GenBank/DDBJ whole genome shotgun (WGS) entry which is preliminary data.</text>
</comment>
<evidence type="ECO:0000313" key="2">
    <source>
        <dbReference type="Proteomes" id="UP000306697"/>
    </source>
</evidence>
<organism evidence="1 2">
    <name type="scientific">Bifidobacterium longum subsp. infantis</name>
    <dbReference type="NCBI Taxonomy" id="1682"/>
    <lineage>
        <taxon>Bacteria</taxon>
        <taxon>Bacillati</taxon>
        <taxon>Actinomycetota</taxon>
        <taxon>Actinomycetes</taxon>
        <taxon>Bifidobacteriales</taxon>
        <taxon>Bifidobacteriaceae</taxon>
        <taxon>Bifidobacterium</taxon>
    </lineage>
</organism>
<proteinExistence type="predicted"/>
<sequence>MSFETGLPQPLHVPSHFAQMSASVKAPYVMLRTGSGVNGSDSMIGLGSLANVVYGCFARNR</sequence>
<protein>
    <submittedName>
        <fullName evidence="1">Uncharacterized protein</fullName>
    </submittedName>
</protein>
<dbReference type="EMBL" id="SSWL01000003">
    <property type="protein sequence ID" value="THJ30216.1"/>
    <property type="molecule type" value="Genomic_DNA"/>
</dbReference>